<gene>
    <name evidence="1" type="ORF">LSUE1_G005802</name>
</gene>
<sequence length="672" mass="75690">HPAIASIAPHKSGITPLSPLHPGISLLSPASRDVRNEIEALQRGVMRGYTSQWLQDLDVISERSFPTPDLELEIPDWIDRPRWDGMDNDEYWAVLEECLKLVSLMLAHASSHPWFDALLHSEREDIDPRRFSARDLNRYPGDELSKHWKSISVQQPSVGSTTETPKVMEQIIRDVLQKRLRFGFMSRDINPLTDEIFENGAKVEAMAHFGENMKVYLSVQLLQPLLAGRLSEGETMAEQVFVVKTLFHELMHIFNYARNNFDGAEWRGVDVYRSMEPFFGEELECEIGLSAENAIFGGPIRPILGHNPGKAHLGFFLTSHPVPESGSVLYDVPRLINPAAPEPFFAPIPLSYYAALHQRAYWDVHVLKYGMDGLLKPPRFVSASDSNRVLSHFEFQARNINNLAKMTPDQKAVHTKAMRAELVAQYQPLALVRDEQVQEVMNGAEQLAKLPEKGTGNWNFYFEGVVEDLETLLVTHKNVVEHVPILEADAGTALTDTRQNVQGFHGHMRRYISSFLPDDGALGARLQDLVTDLDELAGKSFLEAFDPNAPVKVSKYHFVSYDVLLFEALMAFGNGDLARSEDLCKQLTQNLDVPLHLQAMARVKLADMGVGDMKERLVNVRRAMDIFGILDLECVEVHLRDPVADFAARGRELVSELEEAELEELAKGIVRS</sequence>
<comment type="caution">
    <text evidence="1">The sequence shown here is derived from an EMBL/GenBank/DDBJ whole genome shotgun (WGS) entry which is preliminary data.</text>
</comment>
<dbReference type="Proteomes" id="UP000469558">
    <property type="component" value="Unassembled WGS sequence"/>
</dbReference>
<proteinExistence type="predicted"/>
<name>A0A8T9C7M6_9HELO</name>
<dbReference type="AlphaFoldDB" id="A0A8T9C7M6"/>
<evidence type="ECO:0000313" key="2">
    <source>
        <dbReference type="Proteomes" id="UP000469558"/>
    </source>
</evidence>
<feature type="non-terminal residue" evidence="1">
    <location>
        <position position="1"/>
    </location>
</feature>
<organism evidence="1 2">
    <name type="scientific">Lachnellula suecica</name>
    <dbReference type="NCBI Taxonomy" id="602035"/>
    <lineage>
        <taxon>Eukaryota</taxon>
        <taxon>Fungi</taxon>
        <taxon>Dikarya</taxon>
        <taxon>Ascomycota</taxon>
        <taxon>Pezizomycotina</taxon>
        <taxon>Leotiomycetes</taxon>
        <taxon>Helotiales</taxon>
        <taxon>Lachnaceae</taxon>
        <taxon>Lachnellula</taxon>
    </lineage>
</organism>
<evidence type="ECO:0000313" key="1">
    <source>
        <dbReference type="EMBL" id="TVY81641.1"/>
    </source>
</evidence>
<dbReference type="EMBL" id="QGMK01000445">
    <property type="protein sequence ID" value="TVY81641.1"/>
    <property type="molecule type" value="Genomic_DNA"/>
</dbReference>
<dbReference type="OrthoDB" id="10254945at2759"/>
<protein>
    <submittedName>
        <fullName evidence="1">Uncharacterized protein</fullName>
    </submittedName>
</protein>
<keyword evidence="2" id="KW-1185">Reference proteome</keyword>
<accession>A0A8T9C7M6</accession>
<reference evidence="1 2" key="1">
    <citation type="submission" date="2018-05" db="EMBL/GenBank/DDBJ databases">
        <title>Genome sequencing and assembly of the regulated plant pathogen Lachnellula willkommii and related sister species for the development of diagnostic species identification markers.</title>
        <authorList>
            <person name="Giroux E."/>
            <person name="Bilodeau G."/>
        </authorList>
    </citation>
    <scope>NUCLEOTIDE SEQUENCE [LARGE SCALE GENOMIC DNA]</scope>
    <source>
        <strain evidence="1 2">CBS 268.59</strain>
    </source>
</reference>
<feature type="non-terminal residue" evidence="1">
    <location>
        <position position="672"/>
    </location>
</feature>